<organism evidence="1 2">
    <name type="scientific">Fodinicola feengrottensis</name>
    <dbReference type="NCBI Taxonomy" id="435914"/>
    <lineage>
        <taxon>Bacteria</taxon>
        <taxon>Bacillati</taxon>
        <taxon>Actinomycetota</taxon>
        <taxon>Actinomycetes</taxon>
        <taxon>Mycobacteriales</taxon>
        <taxon>Fodinicola</taxon>
    </lineage>
</organism>
<sequence length="75" mass="8154">MATTEKLTVSVQKQIARHARLAAKRRGESLSTLTDRALRAYLVSEAVHNAPSTDADWLDAAEQALIERAGEQHGA</sequence>
<proteinExistence type="predicted"/>
<accession>A0ABN2HMM0</accession>
<protein>
    <recommendedName>
        <fullName evidence="3">CopG family transcriptional regulator</fullName>
    </recommendedName>
</protein>
<gene>
    <name evidence="1" type="ORF">GCM10009765_44820</name>
</gene>
<comment type="caution">
    <text evidence="1">The sequence shown here is derived from an EMBL/GenBank/DDBJ whole genome shotgun (WGS) entry which is preliminary data.</text>
</comment>
<dbReference type="EMBL" id="BAAANY010000017">
    <property type="protein sequence ID" value="GAA1690360.1"/>
    <property type="molecule type" value="Genomic_DNA"/>
</dbReference>
<reference evidence="1 2" key="1">
    <citation type="journal article" date="2019" name="Int. J. Syst. Evol. Microbiol.">
        <title>The Global Catalogue of Microorganisms (GCM) 10K type strain sequencing project: providing services to taxonomists for standard genome sequencing and annotation.</title>
        <authorList>
            <consortium name="The Broad Institute Genomics Platform"/>
            <consortium name="The Broad Institute Genome Sequencing Center for Infectious Disease"/>
            <person name="Wu L."/>
            <person name="Ma J."/>
        </authorList>
    </citation>
    <scope>NUCLEOTIDE SEQUENCE [LARGE SCALE GENOMIC DNA]</scope>
    <source>
        <strain evidence="1 2">JCM 14718</strain>
    </source>
</reference>
<keyword evidence="2" id="KW-1185">Reference proteome</keyword>
<evidence type="ECO:0000313" key="1">
    <source>
        <dbReference type="EMBL" id="GAA1690360.1"/>
    </source>
</evidence>
<name>A0ABN2HMM0_9ACTN</name>
<dbReference type="RefSeq" id="WP_344312334.1">
    <property type="nucleotide sequence ID" value="NZ_BAAANY010000017.1"/>
</dbReference>
<dbReference type="Proteomes" id="UP001500618">
    <property type="component" value="Unassembled WGS sequence"/>
</dbReference>
<evidence type="ECO:0008006" key="3">
    <source>
        <dbReference type="Google" id="ProtNLM"/>
    </source>
</evidence>
<evidence type="ECO:0000313" key="2">
    <source>
        <dbReference type="Proteomes" id="UP001500618"/>
    </source>
</evidence>